<name>A0A7Z0GLN4_9MICC</name>
<dbReference type="GO" id="GO:0004175">
    <property type="term" value="F:endopeptidase activity"/>
    <property type="evidence" value="ECO:0007669"/>
    <property type="project" value="UniProtKB-ARBA"/>
</dbReference>
<feature type="transmembrane region" description="Helical" evidence="1">
    <location>
        <begin position="267"/>
        <end position="290"/>
    </location>
</feature>
<dbReference type="PANTHER" id="PTHR35797:SF1">
    <property type="entry name" value="PROTEASE"/>
    <property type="match status" value="1"/>
</dbReference>
<dbReference type="PANTHER" id="PTHR35797">
    <property type="entry name" value="PROTEASE-RELATED"/>
    <property type="match status" value="1"/>
</dbReference>
<feature type="domain" description="CAAX prenyl protease 2/Lysostaphin resistance protein A-like" evidence="2">
    <location>
        <begin position="146"/>
        <end position="245"/>
    </location>
</feature>
<dbReference type="GO" id="GO:0006508">
    <property type="term" value="P:proteolysis"/>
    <property type="evidence" value="ECO:0007669"/>
    <property type="project" value="UniProtKB-KW"/>
</dbReference>
<keyword evidence="4" id="KW-1185">Reference proteome</keyword>
<evidence type="ECO:0000259" key="2">
    <source>
        <dbReference type="Pfam" id="PF02517"/>
    </source>
</evidence>
<organism evidence="3 4">
    <name type="scientific">Nesterenkonia xinjiangensis</name>
    <dbReference type="NCBI Taxonomy" id="225327"/>
    <lineage>
        <taxon>Bacteria</taxon>
        <taxon>Bacillati</taxon>
        <taxon>Actinomycetota</taxon>
        <taxon>Actinomycetes</taxon>
        <taxon>Micrococcales</taxon>
        <taxon>Micrococcaceae</taxon>
        <taxon>Nesterenkonia</taxon>
    </lineage>
</organism>
<dbReference type="EMBL" id="JACCFY010000001">
    <property type="protein sequence ID" value="NYJ78270.1"/>
    <property type="molecule type" value="Genomic_DNA"/>
</dbReference>
<feature type="transmembrane region" description="Helical" evidence="1">
    <location>
        <begin position="171"/>
        <end position="191"/>
    </location>
</feature>
<dbReference type="InterPro" id="IPR003675">
    <property type="entry name" value="Rce1/LyrA-like_dom"/>
</dbReference>
<keyword evidence="3" id="KW-0378">Hydrolase</keyword>
<dbReference type="Pfam" id="PF02517">
    <property type="entry name" value="Rce1-like"/>
    <property type="match status" value="1"/>
</dbReference>
<dbReference type="InterPro" id="IPR042150">
    <property type="entry name" value="MmRce1-like"/>
</dbReference>
<dbReference type="Proteomes" id="UP000535437">
    <property type="component" value="Unassembled WGS sequence"/>
</dbReference>
<evidence type="ECO:0000256" key="1">
    <source>
        <dbReference type="SAM" id="Phobius"/>
    </source>
</evidence>
<feature type="transmembrane region" description="Helical" evidence="1">
    <location>
        <begin position="20"/>
        <end position="40"/>
    </location>
</feature>
<keyword evidence="1" id="KW-0812">Transmembrane</keyword>
<gene>
    <name evidence="3" type="ORF">HNR09_001681</name>
</gene>
<reference evidence="3 4" key="1">
    <citation type="submission" date="2020-07" db="EMBL/GenBank/DDBJ databases">
        <title>Sequencing the genomes of 1000 actinobacteria strains.</title>
        <authorList>
            <person name="Klenk H.-P."/>
        </authorList>
    </citation>
    <scope>NUCLEOTIDE SEQUENCE [LARGE SCALE GENOMIC DNA]</scope>
    <source>
        <strain evidence="3 4">DSM 15475</strain>
    </source>
</reference>
<dbReference type="RefSeq" id="WP_179541636.1">
    <property type="nucleotide sequence ID" value="NZ_BAAALL010000002.1"/>
</dbReference>
<feature type="transmembrane region" description="Helical" evidence="1">
    <location>
        <begin position="103"/>
        <end position="127"/>
    </location>
</feature>
<dbReference type="GO" id="GO:0080120">
    <property type="term" value="P:CAAX-box protein maturation"/>
    <property type="evidence" value="ECO:0007669"/>
    <property type="project" value="UniProtKB-ARBA"/>
</dbReference>
<evidence type="ECO:0000313" key="3">
    <source>
        <dbReference type="EMBL" id="NYJ78270.1"/>
    </source>
</evidence>
<protein>
    <submittedName>
        <fullName evidence="3">Membrane protease YdiL (CAAX protease family)</fullName>
    </submittedName>
</protein>
<accession>A0A7Z0GLN4</accession>
<keyword evidence="1" id="KW-0472">Membrane</keyword>
<feature type="transmembrane region" description="Helical" evidence="1">
    <location>
        <begin position="46"/>
        <end position="68"/>
    </location>
</feature>
<keyword evidence="1" id="KW-1133">Transmembrane helix</keyword>
<sequence>MESVQRTKLSAGRPSATPFVLAFAVIVMAAVALATMPVYAGADPAYLTVLTPVFQWVPFLAIVVLHAVHRSRVTQAPGDAAREAPWRLWVASGVTLRGRSSSIIVMSLVALIALVITAVVPLVASGAAGMIDLRWAEGAAMAAFLTLPVAVVFMVPVAGEELAWRGYLTSLLSRHGFAATTALIGGLWALWHLPLLAALAHVGELDGRDVVSKTIDLLLAAVLVSALRYLSGSVWPAVFAHALFNNLFQMVQYNFMEPLSAATTSGYWGYMAVSWVTWLIVDAVLVVWVYRATGGRLDR</sequence>
<comment type="caution">
    <text evidence="3">The sequence shown here is derived from an EMBL/GenBank/DDBJ whole genome shotgun (WGS) entry which is preliminary data.</text>
</comment>
<keyword evidence="3" id="KW-0645">Protease</keyword>
<feature type="transmembrane region" description="Helical" evidence="1">
    <location>
        <begin position="139"/>
        <end position="159"/>
    </location>
</feature>
<dbReference type="AlphaFoldDB" id="A0A7Z0GLN4"/>
<proteinExistence type="predicted"/>
<evidence type="ECO:0000313" key="4">
    <source>
        <dbReference type="Proteomes" id="UP000535437"/>
    </source>
</evidence>